<dbReference type="RefSeq" id="WP_072601761.1">
    <property type="nucleotide sequence ID" value="NZ_CP018171.1"/>
</dbReference>
<proteinExistence type="predicted"/>
<feature type="compositionally biased region" description="Basic and acidic residues" evidence="1">
    <location>
        <begin position="58"/>
        <end position="70"/>
    </location>
</feature>
<dbReference type="EMBL" id="CP018171">
    <property type="protein sequence ID" value="APH70349.1"/>
    <property type="molecule type" value="Genomic_DNA"/>
</dbReference>
<organism evidence="2 3">
    <name type="scientific">Aquibium oceanicum</name>
    <dbReference type="NCBI Taxonomy" id="1670800"/>
    <lineage>
        <taxon>Bacteria</taxon>
        <taxon>Pseudomonadati</taxon>
        <taxon>Pseudomonadota</taxon>
        <taxon>Alphaproteobacteria</taxon>
        <taxon>Hyphomicrobiales</taxon>
        <taxon>Phyllobacteriaceae</taxon>
        <taxon>Aquibium</taxon>
    </lineage>
</organism>
<feature type="compositionally biased region" description="Basic and acidic residues" evidence="1">
    <location>
        <begin position="38"/>
        <end position="49"/>
    </location>
</feature>
<reference evidence="3" key="1">
    <citation type="submission" date="2016-11" db="EMBL/GenBank/DDBJ databases">
        <title>Mesorhizobium oceanicum sp. nov., isolated from deep seawater in South China Sea.</title>
        <authorList>
            <person name="Fu G.-Y."/>
        </authorList>
    </citation>
    <scope>NUCLEOTIDE SEQUENCE [LARGE SCALE GENOMIC DNA]</scope>
    <source>
        <strain evidence="3">B7</strain>
    </source>
</reference>
<protein>
    <submittedName>
        <fullName evidence="2">Uncharacterized protein</fullName>
    </submittedName>
</protein>
<feature type="compositionally biased region" description="Basic and acidic residues" evidence="1">
    <location>
        <begin position="7"/>
        <end position="16"/>
    </location>
</feature>
<evidence type="ECO:0000313" key="2">
    <source>
        <dbReference type="EMBL" id="APH70349.1"/>
    </source>
</evidence>
<dbReference type="KEGG" id="meso:BSQ44_02340"/>
<evidence type="ECO:0000256" key="1">
    <source>
        <dbReference type="SAM" id="MobiDB-lite"/>
    </source>
</evidence>
<name>A0A1L3SLR0_9HYPH</name>
<sequence>MTNEKNQVSKEAERGQRKPTAPATGSLPDVGALDEDDIKSVDLEPRSNGETDWQGDVTSDRAGKPDRKRG</sequence>
<evidence type="ECO:0000313" key="3">
    <source>
        <dbReference type="Proteomes" id="UP000182840"/>
    </source>
</evidence>
<accession>A0A1L3SLR0</accession>
<dbReference type="AlphaFoldDB" id="A0A1L3SLR0"/>
<keyword evidence="3" id="KW-1185">Reference proteome</keyword>
<gene>
    <name evidence="2" type="ORF">BSQ44_02340</name>
</gene>
<feature type="region of interest" description="Disordered" evidence="1">
    <location>
        <begin position="1"/>
        <end position="70"/>
    </location>
</feature>
<dbReference type="Proteomes" id="UP000182840">
    <property type="component" value="Chromosome"/>
</dbReference>